<dbReference type="PANTHER" id="PTHR33800:SF13">
    <property type="entry name" value="OS06G0113600 PROTEIN"/>
    <property type="match status" value="1"/>
</dbReference>
<name>M8CEZ9_AEGTA</name>
<dbReference type="InterPro" id="IPR005174">
    <property type="entry name" value="KIB1-4_b-propeller"/>
</dbReference>
<feature type="region of interest" description="Disordered" evidence="1">
    <location>
        <begin position="1"/>
        <end position="64"/>
    </location>
</feature>
<evidence type="ECO:0000259" key="2">
    <source>
        <dbReference type="Pfam" id="PF03478"/>
    </source>
</evidence>
<feature type="domain" description="KIB1-4 beta-propeller" evidence="2">
    <location>
        <begin position="220"/>
        <end position="386"/>
    </location>
</feature>
<accession>M8CEZ9</accession>
<reference evidence="3" key="1">
    <citation type="submission" date="2015-06" db="UniProtKB">
        <authorList>
            <consortium name="EnsemblPlants"/>
        </authorList>
    </citation>
    <scope>IDENTIFICATION</scope>
</reference>
<dbReference type="EnsemblPlants" id="EMT32763">
    <property type="protein sequence ID" value="EMT32763"/>
    <property type="gene ID" value="F775_19770"/>
</dbReference>
<feature type="compositionally biased region" description="Pro residues" evidence="1">
    <location>
        <begin position="23"/>
        <end position="33"/>
    </location>
</feature>
<organism evidence="3">
    <name type="scientific">Aegilops tauschii</name>
    <name type="common">Tausch's goatgrass</name>
    <name type="synonym">Aegilops squarrosa</name>
    <dbReference type="NCBI Taxonomy" id="37682"/>
    <lineage>
        <taxon>Eukaryota</taxon>
        <taxon>Viridiplantae</taxon>
        <taxon>Streptophyta</taxon>
        <taxon>Embryophyta</taxon>
        <taxon>Tracheophyta</taxon>
        <taxon>Spermatophyta</taxon>
        <taxon>Magnoliopsida</taxon>
        <taxon>Liliopsida</taxon>
        <taxon>Poales</taxon>
        <taxon>Poaceae</taxon>
        <taxon>BOP clade</taxon>
        <taxon>Pooideae</taxon>
        <taxon>Triticodae</taxon>
        <taxon>Triticeae</taxon>
        <taxon>Triticinae</taxon>
        <taxon>Aegilops</taxon>
    </lineage>
</organism>
<dbReference type="Pfam" id="PF03478">
    <property type="entry name" value="Beta-prop_KIB1-4"/>
    <property type="match status" value="1"/>
</dbReference>
<proteinExistence type="predicted"/>
<evidence type="ECO:0000256" key="1">
    <source>
        <dbReference type="SAM" id="MobiDB-lite"/>
    </source>
</evidence>
<dbReference type="AlphaFoldDB" id="M8CEZ9"/>
<feature type="compositionally biased region" description="Basic and acidic residues" evidence="1">
    <location>
        <begin position="50"/>
        <end position="60"/>
    </location>
</feature>
<protein>
    <recommendedName>
        <fullName evidence="2">KIB1-4 beta-propeller domain-containing protein</fullName>
    </recommendedName>
</protein>
<evidence type="ECO:0000313" key="3">
    <source>
        <dbReference type="EnsemblPlants" id="EMT32763"/>
    </source>
</evidence>
<sequence>MPPTRPWTPGNTKQRALPVSTAQPPPGPPPRNPGPRNHLNRHPPLPQWKRRSDPGAHKSIDSSYNSGRETSLVLLPGARRAWSCCRARDGLGPAAGREMRREAAVQGRLSKKMCHGLGAFSTSAVSHVWADLSDNLIHQIIALLSSFHGFLAFTSTCRSWRAASYSFSSAYAFTFPPLHLKPDSSYTHKRSKLGVFSLLRDCKWLLGDPAKRNLSLRCSVPRNSPNCLLYLGCSYGYLIFSYQEHCLLANVYAGTKVKPPKIKSSSNPEIYFGFLVAPLSSPSTCLILFSKTSMFQWRVGAKSWSEHPLGLDGAGIMQIVIFKGQVFAMDFSERLHIIQLEPQFSMQTVQDLCVKDLDVGLHDKPWLVACGDTLRGVVLSVTRDQFDRILSGTFKCSVSTFLSNQLSG</sequence>
<dbReference type="PANTHER" id="PTHR33800">
    <property type="entry name" value="OS06G0113600 PROTEIN"/>
    <property type="match status" value="1"/>
</dbReference>